<accession>A0A9D1FJC6</accession>
<reference evidence="2" key="1">
    <citation type="submission" date="2020-10" db="EMBL/GenBank/DDBJ databases">
        <authorList>
            <person name="Gilroy R."/>
        </authorList>
    </citation>
    <scope>NUCLEOTIDE SEQUENCE</scope>
    <source>
        <strain evidence="2">CHK152-2871</strain>
    </source>
</reference>
<sequence length="481" mass="53524">MKISAVSSGYRTLNFGRSLNKAEMDGAYKAAQEARNLMGFQDGNSLLIVPAGKLPQEQGQTLTQKLIDFFESAKKLLGINTVEITGNTDDSVSDSVKSALKQNDMRRMGYFDIPNDPDELISQVEKLADEYDGLRINANKDGISAQQLNTIEETFKRVKGDKFDPNMLIFEHGQRAYDWGEPNQIASLYKGRTIVTSSNNLNDNGVLWGSRSFVTDRMGAKQGEFIHGLRNSFEGDFASQINNEQIKAAEHLLETELKLHDDELLEPARFAAAKRADVASSKNLYRYLQDVTPNADIDVENFQSVYQKALQEGMGDNYFDSLAKVMKAMGLDESSPELYDKICGYRNALFSKGAATLEELAQMSEEQLAQSYKDSSNIVLQGKDIKAQRLAAQEEARKIAQEANKRLQDFLSGESARIEDGRKLQNGAEIFDQNYFDKAVNFARKNKKQVAIVALAAAVAAVGATMYSYGKEISQKEPKIK</sequence>
<evidence type="ECO:0000313" key="3">
    <source>
        <dbReference type="Proteomes" id="UP000886865"/>
    </source>
</evidence>
<keyword evidence="1" id="KW-0812">Transmembrane</keyword>
<dbReference type="EMBL" id="DVJQ01000060">
    <property type="protein sequence ID" value="HIS74788.1"/>
    <property type="molecule type" value="Genomic_DNA"/>
</dbReference>
<organism evidence="2 3">
    <name type="scientific">Candidatus Galligastranaerophilus intestinavium</name>
    <dbReference type="NCBI Taxonomy" id="2840836"/>
    <lineage>
        <taxon>Bacteria</taxon>
        <taxon>Candidatus Galligastranaerophilus</taxon>
    </lineage>
</organism>
<evidence type="ECO:0000313" key="2">
    <source>
        <dbReference type="EMBL" id="HIS74788.1"/>
    </source>
</evidence>
<gene>
    <name evidence="2" type="ORF">IAA86_07190</name>
</gene>
<proteinExistence type="predicted"/>
<protein>
    <submittedName>
        <fullName evidence="2">Uncharacterized protein</fullName>
    </submittedName>
</protein>
<dbReference type="Proteomes" id="UP000886865">
    <property type="component" value="Unassembled WGS sequence"/>
</dbReference>
<feature type="transmembrane region" description="Helical" evidence="1">
    <location>
        <begin position="450"/>
        <end position="469"/>
    </location>
</feature>
<keyword evidence="1" id="KW-1133">Transmembrane helix</keyword>
<dbReference type="AlphaFoldDB" id="A0A9D1FJC6"/>
<name>A0A9D1FJC6_9BACT</name>
<reference evidence="2" key="2">
    <citation type="journal article" date="2021" name="PeerJ">
        <title>Extensive microbial diversity within the chicken gut microbiome revealed by metagenomics and culture.</title>
        <authorList>
            <person name="Gilroy R."/>
            <person name="Ravi A."/>
            <person name="Getino M."/>
            <person name="Pursley I."/>
            <person name="Horton D.L."/>
            <person name="Alikhan N.F."/>
            <person name="Baker D."/>
            <person name="Gharbi K."/>
            <person name="Hall N."/>
            <person name="Watson M."/>
            <person name="Adriaenssens E.M."/>
            <person name="Foster-Nyarko E."/>
            <person name="Jarju S."/>
            <person name="Secka A."/>
            <person name="Antonio M."/>
            <person name="Oren A."/>
            <person name="Chaudhuri R.R."/>
            <person name="La Ragione R."/>
            <person name="Hildebrand F."/>
            <person name="Pallen M.J."/>
        </authorList>
    </citation>
    <scope>NUCLEOTIDE SEQUENCE</scope>
    <source>
        <strain evidence="2">CHK152-2871</strain>
    </source>
</reference>
<keyword evidence="1" id="KW-0472">Membrane</keyword>
<comment type="caution">
    <text evidence="2">The sequence shown here is derived from an EMBL/GenBank/DDBJ whole genome shotgun (WGS) entry which is preliminary data.</text>
</comment>
<evidence type="ECO:0000256" key="1">
    <source>
        <dbReference type="SAM" id="Phobius"/>
    </source>
</evidence>